<sequence>DSNGNPVPCKTWDNAVLLTELFDKKHGKPFPWTLKIHRIMPGEKNTWYINIYGTTASARFSLKNPRRLQILEYTGGEQRWQRIDMGSELAYKTVTGGIFEPGASDVFMQMMAAFMYELCHDKPLSFAAACPKPEEMHFCHRLFTAALKSQAATSVVDV</sequence>
<proteinExistence type="predicted"/>
<dbReference type="AlphaFoldDB" id="X0W908"/>
<accession>X0W908</accession>
<evidence type="ECO:0008006" key="2">
    <source>
        <dbReference type="Google" id="ProtNLM"/>
    </source>
</evidence>
<dbReference type="Gene3D" id="3.30.360.10">
    <property type="entry name" value="Dihydrodipicolinate Reductase, domain 2"/>
    <property type="match status" value="1"/>
</dbReference>
<evidence type="ECO:0000313" key="1">
    <source>
        <dbReference type="EMBL" id="GAG09121.1"/>
    </source>
</evidence>
<feature type="non-terminal residue" evidence="1">
    <location>
        <position position="1"/>
    </location>
</feature>
<comment type="caution">
    <text evidence="1">The sequence shown here is derived from an EMBL/GenBank/DDBJ whole genome shotgun (WGS) entry which is preliminary data.</text>
</comment>
<gene>
    <name evidence="1" type="ORF">S01H1_40827</name>
</gene>
<dbReference type="EMBL" id="BARS01025869">
    <property type="protein sequence ID" value="GAG09121.1"/>
    <property type="molecule type" value="Genomic_DNA"/>
</dbReference>
<reference evidence="1" key="1">
    <citation type="journal article" date="2014" name="Front. Microbiol.">
        <title>High frequency of phylogenetically diverse reductive dehalogenase-homologous genes in deep subseafloor sedimentary metagenomes.</title>
        <authorList>
            <person name="Kawai M."/>
            <person name="Futagami T."/>
            <person name="Toyoda A."/>
            <person name="Takaki Y."/>
            <person name="Nishi S."/>
            <person name="Hori S."/>
            <person name="Arai W."/>
            <person name="Tsubouchi T."/>
            <person name="Morono Y."/>
            <person name="Uchiyama I."/>
            <person name="Ito T."/>
            <person name="Fujiyama A."/>
            <person name="Inagaki F."/>
            <person name="Takami H."/>
        </authorList>
    </citation>
    <scope>NUCLEOTIDE SEQUENCE</scope>
    <source>
        <strain evidence="1">Expedition CK06-06</strain>
    </source>
</reference>
<organism evidence="1">
    <name type="scientific">marine sediment metagenome</name>
    <dbReference type="NCBI Taxonomy" id="412755"/>
    <lineage>
        <taxon>unclassified sequences</taxon>
        <taxon>metagenomes</taxon>
        <taxon>ecological metagenomes</taxon>
    </lineage>
</organism>
<name>X0W908_9ZZZZ</name>
<protein>
    <recommendedName>
        <fullName evidence="2">Gfo/Idh/MocA-like oxidoreductase C-terminal domain-containing protein</fullName>
    </recommendedName>
</protein>